<comment type="similarity">
    <text evidence="2">Belongs to the phosphohexose mutase family.</text>
</comment>
<dbReference type="AlphaFoldDB" id="A0A6J7A370"/>
<dbReference type="InterPro" id="IPR005844">
    <property type="entry name" value="A-D-PHexomutase_a/b/a-I"/>
</dbReference>
<dbReference type="PRINTS" id="PR00509">
    <property type="entry name" value="PGMPMM"/>
</dbReference>
<dbReference type="EMBL" id="CAFABE010000032">
    <property type="protein sequence ID" value="CAB4827263.1"/>
    <property type="molecule type" value="Genomic_DNA"/>
</dbReference>
<name>A0A6J7A370_9ZZZZ</name>
<feature type="domain" description="Alpha-D-phosphohexomutase alpha/beta/alpha" evidence="9">
    <location>
        <begin position="152"/>
        <end position="250"/>
    </location>
</feature>
<dbReference type="InterPro" id="IPR005846">
    <property type="entry name" value="A-D-PHexomutase_a/b/a-III"/>
</dbReference>
<evidence type="ECO:0000256" key="2">
    <source>
        <dbReference type="ARBA" id="ARBA00010231"/>
    </source>
</evidence>
<dbReference type="GO" id="GO:0016868">
    <property type="term" value="F:intramolecular phosphotransferase activity"/>
    <property type="evidence" value="ECO:0007669"/>
    <property type="project" value="InterPro"/>
</dbReference>
<dbReference type="GO" id="GO:0005975">
    <property type="term" value="P:carbohydrate metabolic process"/>
    <property type="evidence" value="ECO:0007669"/>
    <property type="project" value="InterPro"/>
</dbReference>
<dbReference type="Pfam" id="PF02879">
    <property type="entry name" value="PGM_PMM_II"/>
    <property type="match status" value="1"/>
</dbReference>
<dbReference type="Gene3D" id="3.30.310.50">
    <property type="entry name" value="Alpha-D-phosphohexomutase, C-terminal domain"/>
    <property type="match status" value="1"/>
</dbReference>
<keyword evidence="4" id="KW-0479">Metal-binding</keyword>
<dbReference type="InterPro" id="IPR016055">
    <property type="entry name" value="A-D-PHexomutase_a/b/a-I/II/III"/>
</dbReference>
<dbReference type="Pfam" id="PF02878">
    <property type="entry name" value="PGM_PMM_I"/>
    <property type="match status" value="1"/>
</dbReference>
<dbReference type="InterPro" id="IPR005843">
    <property type="entry name" value="A-D-PHexomutase_C"/>
</dbReference>
<dbReference type="CDD" id="cd03089">
    <property type="entry name" value="PMM_PGM"/>
    <property type="match status" value="1"/>
</dbReference>
<evidence type="ECO:0000259" key="10">
    <source>
        <dbReference type="Pfam" id="PF02880"/>
    </source>
</evidence>
<evidence type="ECO:0000256" key="3">
    <source>
        <dbReference type="ARBA" id="ARBA00022553"/>
    </source>
</evidence>
<feature type="domain" description="Alpha-D-phosphohexomutase alpha/beta/alpha" evidence="10">
    <location>
        <begin position="260"/>
        <end position="366"/>
    </location>
</feature>
<evidence type="ECO:0000313" key="11">
    <source>
        <dbReference type="EMBL" id="CAB4827263.1"/>
    </source>
</evidence>
<keyword evidence="3" id="KW-0597">Phosphoprotein</keyword>
<evidence type="ECO:0000256" key="6">
    <source>
        <dbReference type="ARBA" id="ARBA00023235"/>
    </source>
</evidence>
<gene>
    <name evidence="11" type="ORF">UFOPK3164_00843</name>
    <name evidence="12" type="ORF">UFOPK3427_00423</name>
    <name evidence="13" type="ORF">UFOPK4112_00654</name>
</gene>
<evidence type="ECO:0000313" key="12">
    <source>
        <dbReference type="EMBL" id="CAB4864848.1"/>
    </source>
</evidence>
<sequence length="452" mass="48500">MPDLSHVFKAYDIRGTYPDQINEDLCRAIGSAVATFAGVPSILIARDMRPSGEDLSFAFARGANAVGVSVVDLGMASTDFLYFAAGKLDAPGAMFTASHNPAQYNGIKLCLAGAKPIGRDTGLLEIEALTKEFLASPAPDQKQLIERKDLLDEYAAHVHSFVDLEKLKPLKIVCDTANGMGGLVAPLVFRGLPFSVEILFEELDGTFPNHPADPIQPENLRDLQAAVLEHGADVGLAFDGDADRVFLIDEHANPVSGSLTTALVAASMLDKNPGATVLYNLICSRVVPEVIAEHGGIGIRTRVGHSFIKQTMAETGAIFGGEHSGHYYFRENYRADSGIITALIVLELMSMSGQSLSEMLAPFQRYVASGEINTEVADPAAAVEAVAEYVATTGGTVDRLDGLTVDHGEWWFNLRPSNTEPLLRLNVEAPSEPECAAHVHEVLELISRLSSN</sequence>
<dbReference type="InterPro" id="IPR036900">
    <property type="entry name" value="A-D-PHexomutase_C_sf"/>
</dbReference>
<evidence type="ECO:0000313" key="13">
    <source>
        <dbReference type="EMBL" id="CAB5016791.1"/>
    </source>
</evidence>
<evidence type="ECO:0000259" key="8">
    <source>
        <dbReference type="Pfam" id="PF02878"/>
    </source>
</evidence>
<dbReference type="Gene3D" id="3.40.120.10">
    <property type="entry name" value="Alpha-D-Glucose-1,6-Bisphosphate, subunit A, domain 3"/>
    <property type="match status" value="3"/>
</dbReference>
<reference evidence="11" key="1">
    <citation type="submission" date="2020-05" db="EMBL/GenBank/DDBJ databases">
        <authorList>
            <person name="Chiriac C."/>
            <person name="Salcher M."/>
            <person name="Ghai R."/>
            <person name="Kavagutti S V."/>
        </authorList>
    </citation>
    <scope>NUCLEOTIDE SEQUENCE</scope>
</reference>
<feature type="domain" description="Alpha-D-phosphohexomutase C-terminal" evidence="7">
    <location>
        <begin position="371"/>
        <end position="444"/>
    </location>
</feature>
<feature type="domain" description="Alpha-D-phosphohexomutase alpha/beta/alpha" evidence="8">
    <location>
        <begin position="7"/>
        <end position="131"/>
    </location>
</feature>
<protein>
    <submittedName>
        <fullName evidence="11">Unannotated protein</fullName>
    </submittedName>
</protein>
<accession>A0A6J7A370</accession>
<dbReference type="InterPro" id="IPR005845">
    <property type="entry name" value="A-D-PHexomutase_a/b/a-II"/>
</dbReference>
<dbReference type="InterPro" id="IPR005841">
    <property type="entry name" value="Alpha-D-phosphohexomutase_SF"/>
</dbReference>
<evidence type="ECO:0000256" key="1">
    <source>
        <dbReference type="ARBA" id="ARBA00001946"/>
    </source>
</evidence>
<dbReference type="SUPFAM" id="SSF53738">
    <property type="entry name" value="Phosphoglucomutase, first 3 domains"/>
    <property type="match status" value="3"/>
</dbReference>
<evidence type="ECO:0000259" key="9">
    <source>
        <dbReference type="Pfam" id="PF02879"/>
    </source>
</evidence>
<dbReference type="PANTHER" id="PTHR43771:SF1">
    <property type="entry name" value="PHOSPHOMANNOMUTASE"/>
    <property type="match status" value="1"/>
</dbReference>
<organism evidence="11">
    <name type="scientific">freshwater metagenome</name>
    <dbReference type="NCBI Taxonomy" id="449393"/>
    <lineage>
        <taxon>unclassified sequences</taxon>
        <taxon>metagenomes</taxon>
        <taxon>ecological metagenomes</taxon>
    </lineage>
</organism>
<dbReference type="PANTHER" id="PTHR43771">
    <property type="entry name" value="PHOSPHOMANNOMUTASE"/>
    <property type="match status" value="1"/>
</dbReference>
<dbReference type="EMBL" id="CAFBLT010000001">
    <property type="protein sequence ID" value="CAB4864848.1"/>
    <property type="molecule type" value="Genomic_DNA"/>
</dbReference>
<dbReference type="Pfam" id="PF02880">
    <property type="entry name" value="PGM_PMM_III"/>
    <property type="match status" value="1"/>
</dbReference>
<keyword evidence="5" id="KW-0460">Magnesium</keyword>
<evidence type="ECO:0000259" key="7">
    <source>
        <dbReference type="Pfam" id="PF00408"/>
    </source>
</evidence>
<keyword evidence="6" id="KW-0413">Isomerase</keyword>
<dbReference type="SUPFAM" id="SSF55957">
    <property type="entry name" value="Phosphoglucomutase, C-terminal domain"/>
    <property type="match status" value="1"/>
</dbReference>
<comment type="cofactor">
    <cofactor evidence="1">
        <name>Mg(2+)</name>
        <dbReference type="ChEBI" id="CHEBI:18420"/>
    </cofactor>
</comment>
<evidence type="ECO:0000256" key="4">
    <source>
        <dbReference type="ARBA" id="ARBA00022723"/>
    </source>
</evidence>
<dbReference type="Pfam" id="PF00408">
    <property type="entry name" value="PGM_PMM_IV"/>
    <property type="match status" value="1"/>
</dbReference>
<dbReference type="GO" id="GO:0046872">
    <property type="term" value="F:metal ion binding"/>
    <property type="evidence" value="ECO:0007669"/>
    <property type="project" value="UniProtKB-KW"/>
</dbReference>
<proteinExistence type="inferred from homology"/>
<dbReference type="EMBL" id="CAFBPM010000005">
    <property type="protein sequence ID" value="CAB5016791.1"/>
    <property type="molecule type" value="Genomic_DNA"/>
</dbReference>
<evidence type="ECO:0000256" key="5">
    <source>
        <dbReference type="ARBA" id="ARBA00022842"/>
    </source>
</evidence>